<dbReference type="InterPro" id="IPR003717">
    <property type="entry name" value="RecO"/>
</dbReference>
<dbReference type="EMBL" id="HF951689">
    <property type="protein sequence ID" value="CCW34386.1"/>
    <property type="molecule type" value="Genomic_DNA"/>
</dbReference>
<dbReference type="PANTHER" id="PTHR33991">
    <property type="entry name" value="DNA REPAIR PROTEIN RECO"/>
    <property type="match status" value="1"/>
</dbReference>
<dbReference type="GO" id="GO:0043590">
    <property type="term" value="C:bacterial nucleoid"/>
    <property type="evidence" value="ECO:0007669"/>
    <property type="project" value="TreeGrafter"/>
</dbReference>
<dbReference type="InParanoid" id="S0ESR6"/>
<sequence>MPTYTAQALVLHRRSLGEHDRILTLFTKEHGKISAVAKGSQRTTSRLVGATEPFTHVRLLLATARSLDIITQCEIVNAYPALRTDIERLSRAAYICDLLDAFSHPHDASSSEAVFELTCAALFLLTQPSAWLDSIIYAYDIRLLEILGYAPALEYCAHCGEPLQEPPFGFSPAAGGALCARCRHTSLDVFPLPADTLIALQTLRTAPPEALLHYLPPKTVVSSIERALRSFIRFRAERPLHTVEFLDSLRIARN</sequence>
<evidence type="ECO:0000256" key="4">
    <source>
        <dbReference type="ARBA" id="ARBA00023172"/>
    </source>
</evidence>
<dbReference type="GO" id="GO:0006310">
    <property type="term" value="P:DNA recombination"/>
    <property type="evidence" value="ECO:0007669"/>
    <property type="project" value="UniProtKB-UniRule"/>
</dbReference>
<dbReference type="SUPFAM" id="SSF57863">
    <property type="entry name" value="ArfGap/RecO-like zinc finger"/>
    <property type="match status" value="1"/>
</dbReference>
<dbReference type="AlphaFoldDB" id="S0ESR6"/>
<evidence type="ECO:0000313" key="10">
    <source>
        <dbReference type="Proteomes" id="UP000014227"/>
    </source>
</evidence>
<dbReference type="GO" id="GO:0006302">
    <property type="term" value="P:double-strand break repair"/>
    <property type="evidence" value="ECO:0007669"/>
    <property type="project" value="TreeGrafter"/>
</dbReference>
<evidence type="ECO:0000256" key="3">
    <source>
        <dbReference type="ARBA" id="ARBA00022763"/>
    </source>
</evidence>
<evidence type="ECO:0000256" key="6">
    <source>
        <dbReference type="ARBA" id="ARBA00033409"/>
    </source>
</evidence>
<dbReference type="HOGENOM" id="CLU_066632_1_1_0"/>
<dbReference type="InterPro" id="IPR037278">
    <property type="entry name" value="ARFGAP/RecO"/>
</dbReference>
<dbReference type="STRING" id="454171.CP488_00599"/>
<reference evidence="10" key="1">
    <citation type="submission" date="2013-03" db="EMBL/GenBank/DDBJ databases">
        <title>Genome sequence of Chthonomonas calidirosea, the first sequenced genome from the Armatimonadetes phylum (formally candidate division OP10).</title>
        <authorList>
            <person name="Lee K.C.Y."/>
            <person name="Morgan X.C."/>
            <person name="Dunfield P.F."/>
            <person name="Tamas I."/>
            <person name="Houghton K.M."/>
            <person name="Vyssotski M."/>
            <person name="Ryan J.L.J."/>
            <person name="Lagutin K."/>
            <person name="McDonald I.R."/>
            <person name="Stott M.B."/>
        </authorList>
    </citation>
    <scope>NUCLEOTIDE SEQUENCE [LARGE SCALE GENOMIC DNA]</scope>
    <source>
        <strain evidence="10">DSM 23976 / ICMP 18418 / T49</strain>
    </source>
</reference>
<dbReference type="Pfam" id="PF02565">
    <property type="entry name" value="RecO_C"/>
    <property type="match status" value="1"/>
</dbReference>
<evidence type="ECO:0000259" key="8">
    <source>
        <dbReference type="Pfam" id="PF11967"/>
    </source>
</evidence>
<dbReference type="NCBIfam" id="TIGR00613">
    <property type="entry name" value="reco"/>
    <property type="match status" value="1"/>
</dbReference>
<dbReference type="Proteomes" id="UP000014227">
    <property type="component" value="Chromosome I"/>
</dbReference>
<dbReference type="KEGG" id="ccz:CCALI_00555"/>
<accession>S0ESR6</accession>
<name>S0ESR6_CHTCT</name>
<comment type="similarity">
    <text evidence="1 7">Belongs to the RecO family.</text>
</comment>
<dbReference type="RefSeq" id="WP_016481948.1">
    <property type="nucleotide sequence ID" value="NC_021487.1"/>
</dbReference>
<feature type="domain" description="DNA replication/recombination mediator RecO N-terminal" evidence="8">
    <location>
        <begin position="1"/>
        <end position="79"/>
    </location>
</feature>
<dbReference type="HAMAP" id="MF_00201">
    <property type="entry name" value="RecO"/>
    <property type="match status" value="1"/>
</dbReference>
<dbReference type="FunCoup" id="S0ESR6">
    <property type="interactions" value="135"/>
</dbReference>
<gene>
    <name evidence="7" type="primary">recO</name>
    <name evidence="9" type="ORF">CCALI_00555</name>
</gene>
<keyword evidence="3 7" id="KW-0227">DNA damage</keyword>
<dbReference type="InterPro" id="IPR022572">
    <property type="entry name" value="DNA_rep/recomb_RecO_N"/>
</dbReference>
<dbReference type="Gene3D" id="2.40.50.140">
    <property type="entry name" value="Nucleic acid-binding proteins"/>
    <property type="match status" value="1"/>
</dbReference>
<organism evidence="9 10">
    <name type="scientific">Chthonomonas calidirosea (strain DSM 23976 / ICMP 18418 / T49)</name>
    <dbReference type="NCBI Taxonomy" id="1303518"/>
    <lineage>
        <taxon>Bacteria</taxon>
        <taxon>Bacillati</taxon>
        <taxon>Armatimonadota</taxon>
        <taxon>Chthonomonadia</taxon>
        <taxon>Chthonomonadales</taxon>
        <taxon>Chthonomonadaceae</taxon>
        <taxon>Chthonomonas</taxon>
    </lineage>
</organism>
<evidence type="ECO:0000313" key="9">
    <source>
        <dbReference type="EMBL" id="CCW34386.1"/>
    </source>
</evidence>
<dbReference type="PATRIC" id="fig|1303518.3.peg.562"/>
<dbReference type="SUPFAM" id="SSF50249">
    <property type="entry name" value="Nucleic acid-binding proteins"/>
    <property type="match status" value="1"/>
</dbReference>
<protein>
    <recommendedName>
        <fullName evidence="2 7">DNA repair protein RecO</fullName>
    </recommendedName>
    <alternativeName>
        <fullName evidence="6 7">Recombination protein O</fullName>
    </alternativeName>
</protein>
<proteinExistence type="inferred from homology"/>
<dbReference type="Pfam" id="PF11967">
    <property type="entry name" value="RecO_N"/>
    <property type="match status" value="1"/>
</dbReference>
<evidence type="ECO:0000256" key="2">
    <source>
        <dbReference type="ARBA" id="ARBA00021310"/>
    </source>
</evidence>
<evidence type="ECO:0000256" key="7">
    <source>
        <dbReference type="HAMAP-Rule" id="MF_00201"/>
    </source>
</evidence>
<dbReference type="InterPro" id="IPR042242">
    <property type="entry name" value="RecO_C"/>
</dbReference>
<evidence type="ECO:0000256" key="1">
    <source>
        <dbReference type="ARBA" id="ARBA00007452"/>
    </source>
</evidence>
<comment type="function">
    <text evidence="7">Involved in DNA repair and RecF pathway recombination.</text>
</comment>
<keyword evidence="4 7" id="KW-0233">DNA recombination</keyword>
<keyword evidence="10" id="KW-1185">Reference proteome</keyword>
<dbReference type="eggNOG" id="COG1381">
    <property type="taxonomic scope" value="Bacteria"/>
</dbReference>
<dbReference type="PANTHER" id="PTHR33991:SF1">
    <property type="entry name" value="DNA REPAIR PROTEIN RECO"/>
    <property type="match status" value="1"/>
</dbReference>
<dbReference type="InterPro" id="IPR012340">
    <property type="entry name" value="NA-bd_OB-fold"/>
</dbReference>
<evidence type="ECO:0000256" key="5">
    <source>
        <dbReference type="ARBA" id="ARBA00023204"/>
    </source>
</evidence>
<dbReference type="OrthoDB" id="9797083at2"/>
<keyword evidence="5 7" id="KW-0234">DNA repair</keyword>
<dbReference type="Gene3D" id="1.20.1440.120">
    <property type="entry name" value="Recombination protein O, C-terminal domain"/>
    <property type="match status" value="1"/>
</dbReference>